<keyword evidence="11" id="KW-1185">Reference proteome</keyword>
<dbReference type="GO" id="GO:0008420">
    <property type="term" value="F:RNA polymerase II CTD heptapeptide repeat phosphatase activity"/>
    <property type="evidence" value="ECO:0007669"/>
    <property type="project" value="InterPro"/>
</dbReference>
<reference evidence="10" key="1">
    <citation type="submission" date="2021-02" db="EMBL/GenBank/DDBJ databases">
        <title>First Annotated Genome of the Yellow-green Alga Tribonema minus.</title>
        <authorList>
            <person name="Mahan K.M."/>
        </authorList>
    </citation>
    <scope>NUCLEOTIDE SEQUENCE</scope>
    <source>
        <strain evidence="10">UTEX B ZZ1240</strain>
    </source>
</reference>
<dbReference type="PANTHER" id="PTHR23081:SF36">
    <property type="entry name" value="RNA POLYMERASE II SUBUNIT A C-TERMINAL DOMAIN PHOSPHATASE"/>
    <property type="match status" value="1"/>
</dbReference>
<evidence type="ECO:0000313" key="11">
    <source>
        <dbReference type="Proteomes" id="UP000664859"/>
    </source>
</evidence>
<dbReference type="InterPro" id="IPR036420">
    <property type="entry name" value="BRCT_dom_sf"/>
</dbReference>
<organism evidence="10 11">
    <name type="scientific">Tribonema minus</name>
    <dbReference type="NCBI Taxonomy" id="303371"/>
    <lineage>
        <taxon>Eukaryota</taxon>
        <taxon>Sar</taxon>
        <taxon>Stramenopiles</taxon>
        <taxon>Ochrophyta</taxon>
        <taxon>PX clade</taxon>
        <taxon>Xanthophyceae</taxon>
        <taxon>Tribonematales</taxon>
        <taxon>Tribonemataceae</taxon>
        <taxon>Tribonema</taxon>
    </lineage>
</organism>
<evidence type="ECO:0000256" key="1">
    <source>
        <dbReference type="ARBA" id="ARBA00004123"/>
    </source>
</evidence>
<keyword evidence="4" id="KW-0539">Nucleus</keyword>
<accession>A0A836CNJ6</accession>
<dbReference type="SUPFAM" id="SSF56784">
    <property type="entry name" value="HAD-like"/>
    <property type="match status" value="1"/>
</dbReference>
<dbReference type="GO" id="GO:0005634">
    <property type="term" value="C:nucleus"/>
    <property type="evidence" value="ECO:0007669"/>
    <property type="project" value="UniProtKB-SubCell"/>
</dbReference>
<feature type="compositionally biased region" description="Basic and acidic residues" evidence="7">
    <location>
        <begin position="459"/>
        <end position="468"/>
    </location>
</feature>
<dbReference type="InterPro" id="IPR023214">
    <property type="entry name" value="HAD_sf"/>
</dbReference>
<feature type="domain" description="BRCT" evidence="8">
    <location>
        <begin position="319"/>
        <end position="412"/>
    </location>
</feature>
<feature type="compositionally biased region" description="Basic residues" evidence="7">
    <location>
        <begin position="1"/>
        <end position="10"/>
    </location>
</feature>
<evidence type="ECO:0000256" key="2">
    <source>
        <dbReference type="ARBA" id="ARBA00013081"/>
    </source>
</evidence>
<dbReference type="InterPro" id="IPR039189">
    <property type="entry name" value="Fcp1"/>
</dbReference>
<evidence type="ECO:0000259" key="8">
    <source>
        <dbReference type="PROSITE" id="PS50172"/>
    </source>
</evidence>
<evidence type="ECO:0000256" key="7">
    <source>
        <dbReference type="SAM" id="MobiDB-lite"/>
    </source>
</evidence>
<feature type="region of interest" description="Disordered" evidence="7">
    <location>
        <begin position="1"/>
        <end position="20"/>
    </location>
</feature>
<feature type="compositionally biased region" description="Basic and acidic residues" evidence="7">
    <location>
        <begin position="498"/>
        <end position="507"/>
    </location>
</feature>
<dbReference type="PROSITE" id="PS50969">
    <property type="entry name" value="FCP1"/>
    <property type="match status" value="1"/>
</dbReference>
<dbReference type="Gene3D" id="3.40.50.1000">
    <property type="entry name" value="HAD superfamily/HAD-like"/>
    <property type="match status" value="1"/>
</dbReference>
<sequence length="507" mass="54115">MPPVRARRKQPTGNNQSNAAAAPCQHPMVIGSLCAVCGKVMPVAEADEGSRGLDTSPADAYSSSSTTTTATMAKITMVGGATIVLSQEGARQVHADKAQRLRAARKLSLVLDLDNTLLHATPDVHAQTYKADDVFAFQLPGVPGTHCVKLRPHLREFLARAAQRFELTIYTAGTRRYAELVAAHLDPDNSLFARRIISATDTADLGRSTKSLSRIFPGATNMVLVVDDREDVWRGEQAKNLVLVRPYMFWKPPAAAAAEPAAAAALGAGHDGGATSPAVENDPQLLCTLAVLTAVHDKFYASNGSTPAHRDASALLAEVRRAVLRGARLVFTGLIPLQTPPHTHALWRYATALGAAVDADVTPATTHVVAAQMGSEKTVAGLRTRGCVVVHVDWVMFCFWHCRREDERMFLLAPGKWAAAAAGRQRSLSDAHVARLAEQGEGGEGGEDSEGPTPKKRARLDATDRPPREGGVAVALEEEAVEVDGSDSSESLGSDLEAFQHDLDEMI</sequence>
<evidence type="ECO:0000256" key="3">
    <source>
        <dbReference type="ARBA" id="ARBA00022801"/>
    </source>
</evidence>
<comment type="caution">
    <text evidence="10">The sequence shown here is derived from an EMBL/GenBank/DDBJ whole genome shotgun (WGS) entry which is preliminary data.</text>
</comment>
<dbReference type="EMBL" id="JAFCMP010000043">
    <property type="protein sequence ID" value="KAG5189911.1"/>
    <property type="molecule type" value="Genomic_DNA"/>
</dbReference>
<evidence type="ECO:0000256" key="5">
    <source>
        <dbReference type="ARBA" id="ARBA00047761"/>
    </source>
</evidence>
<proteinExistence type="predicted"/>
<dbReference type="PANTHER" id="PTHR23081">
    <property type="entry name" value="RNA POLYMERASE II CTD PHOSPHATASE"/>
    <property type="match status" value="1"/>
</dbReference>
<dbReference type="SUPFAM" id="SSF52113">
    <property type="entry name" value="BRCT domain"/>
    <property type="match status" value="1"/>
</dbReference>
<evidence type="ECO:0000259" key="9">
    <source>
        <dbReference type="PROSITE" id="PS50969"/>
    </source>
</evidence>
<comment type="catalytic activity">
    <reaction evidence="6">
        <text>O-phospho-L-threonyl-[protein] + H2O = L-threonyl-[protein] + phosphate</text>
        <dbReference type="Rhea" id="RHEA:47004"/>
        <dbReference type="Rhea" id="RHEA-COMP:11060"/>
        <dbReference type="Rhea" id="RHEA-COMP:11605"/>
        <dbReference type="ChEBI" id="CHEBI:15377"/>
        <dbReference type="ChEBI" id="CHEBI:30013"/>
        <dbReference type="ChEBI" id="CHEBI:43474"/>
        <dbReference type="ChEBI" id="CHEBI:61977"/>
        <dbReference type="EC" id="3.1.3.16"/>
    </reaction>
</comment>
<dbReference type="OrthoDB" id="45680at2759"/>
<dbReference type="AlphaFoldDB" id="A0A836CNJ6"/>
<dbReference type="InterPro" id="IPR036412">
    <property type="entry name" value="HAD-like_sf"/>
</dbReference>
<dbReference type="EC" id="3.1.3.16" evidence="2"/>
<dbReference type="InterPro" id="IPR004274">
    <property type="entry name" value="FCP1_dom"/>
</dbReference>
<evidence type="ECO:0000256" key="4">
    <source>
        <dbReference type="ARBA" id="ARBA00023242"/>
    </source>
</evidence>
<feature type="compositionally biased region" description="Acidic residues" evidence="7">
    <location>
        <begin position="476"/>
        <end position="487"/>
    </location>
</feature>
<comment type="catalytic activity">
    <reaction evidence="5">
        <text>O-phospho-L-seryl-[protein] + H2O = L-seryl-[protein] + phosphate</text>
        <dbReference type="Rhea" id="RHEA:20629"/>
        <dbReference type="Rhea" id="RHEA-COMP:9863"/>
        <dbReference type="Rhea" id="RHEA-COMP:11604"/>
        <dbReference type="ChEBI" id="CHEBI:15377"/>
        <dbReference type="ChEBI" id="CHEBI:29999"/>
        <dbReference type="ChEBI" id="CHEBI:43474"/>
        <dbReference type="ChEBI" id="CHEBI:83421"/>
        <dbReference type="EC" id="3.1.3.16"/>
    </reaction>
</comment>
<evidence type="ECO:0000313" key="10">
    <source>
        <dbReference type="EMBL" id="KAG5189911.1"/>
    </source>
</evidence>
<feature type="domain" description="FCP1 homology" evidence="9">
    <location>
        <begin position="102"/>
        <end position="269"/>
    </location>
</feature>
<keyword evidence="3" id="KW-0378">Hydrolase</keyword>
<dbReference type="PROSITE" id="PS50172">
    <property type="entry name" value="BRCT"/>
    <property type="match status" value="1"/>
</dbReference>
<dbReference type="Proteomes" id="UP000664859">
    <property type="component" value="Unassembled WGS sequence"/>
</dbReference>
<dbReference type="Pfam" id="PF03031">
    <property type="entry name" value="NIF"/>
    <property type="match status" value="1"/>
</dbReference>
<dbReference type="Gene3D" id="3.40.50.10190">
    <property type="entry name" value="BRCT domain"/>
    <property type="match status" value="1"/>
</dbReference>
<dbReference type="SMART" id="SM00577">
    <property type="entry name" value="CPDc"/>
    <property type="match status" value="1"/>
</dbReference>
<comment type="subcellular location">
    <subcellularLocation>
        <location evidence="1">Nucleus</location>
    </subcellularLocation>
</comment>
<dbReference type="CDD" id="cd07521">
    <property type="entry name" value="HAD_FCP1-like"/>
    <property type="match status" value="1"/>
</dbReference>
<protein>
    <recommendedName>
        <fullName evidence="2">protein-serine/threonine phosphatase</fullName>
        <ecNumber evidence="2">3.1.3.16</ecNumber>
    </recommendedName>
</protein>
<feature type="compositionally biased region" description="Low complexity" evidence="7">
    <location>
        <begin position="488"/>
        <end position="497"/>
    </location>
</feature>
<name>A0A836CNJ6_9STRA</name>
<gene>
    <name evidence="10" type="ORF">JKP88DRAFT_300447</name>
</gene>
<dbReference type="InterPro" id="IPR001357">
    <property type="entry name" value="BRCT_dom"/>
</dbReference>
<dbReference type="CDD" id="cd17729">
    <property type="entry name" value="BRCT_CTDP1"/>
    <property type="match status" value="1"/>
</dbReference>
<evidence type="ECO:0000256" key="6">
    <source>
        <dbReference type="ARBA" id="ARBA00048336"/>
    </source>
</evidence>
<feature type="region of interest" description="Disordered" evidence="7">
    <location>
        <begin position="438"/>
        <end position="507"/>
    </location>
</feature>